<keyword evidence="10 11" id="KW-0407">Ion channel</keyword>
<evidence type="ECO:0000256" key="4">
    <source>
        <dbReference type="ARBA" id="ARBA00022475"/>
    </source>
</evidence>
<evidence type="ECO:0000256" key="10">
    <source>
        <dbReference type="ARBA" id="ARBA00023303"/>
    </source>
</evidence>
<feature type="non-terminal residue" evidence="14">
    <location>
        <position position="375"/>
    </location>
</feature>
<dbReference type="GO" id="GO:0004888">
    <property type="term" value="F:transmembrane signaling receptor activity"/>
    <property type="evidence" value="ECO:0007669"/>
    <property type="project" value="InterPro"/>
</dbReference>
<evidence type="ECO:0000259" key="12">
    <source>
        <dbReference type="Pfam" id="PF02931"/>
    </source>
</evidence>
<dbReference type="AlphaFoldDB" id="A0AAV2RCJ0"/>
<dbReference type="GO" id="GO:0099095">
    <property type="term" value="F:ligand-gated monoatomic anion channel activity"/>
    <property type="evidence" value="ECO:0007669"/>
    <property type="project" value="UniProtKB-ARBA"/>
</dbReference>
<dbReference type="PANTHER" id="PTHR18945">
    <property type="entry name" value="NEUROTRANSMITTER GATED ION CHANNEL"/>
    <property type="match status" value="1"/>
</dbReference>
<evidence type="ECO:0000256" key="8">
    <source>
        <dbReference type="ARBA" id="ARBA00023065"/>
    </source>
</evidence>
<evidence type="ECO:0000256" key="6">
    <source>
        <dbReference type="ARBA" id="ARBA00022729"/>
    </source>
</evidence>
<evidence type="ECO:0000256" key="7">
    <source>
        <dbReference type="ARBA" id="ARBA00022989"/>
    </source>
</evidence>
<evidence type="ECO:0000256" key="9">
    <source>
        <dbReference type="ARBA" id="ARBA00023136"/>
    </source>
</evidence>
<protein>
    <submittedName>
        <fullName evidence="14">Uncharacterized protein</fullName>
    </submittedName>
</protein>
<dbReference type="PROSITE" id="PS00236">
    <property type="entry name" value="NEUROTR_ION_CHANNEL"/>
    <property type="match status" value="1"/>
</dbReference>
<dbReference type="InterPro" id="IPR006201">
    <property type="entry name" value="Neur_channel"/>
</dbReference>
<comment type="caution">
    <text evidence="14">The sequence shown here is derived from an EMBL/GenBank/DDBJ whole genome shotgun (WGS) entry which is preliminary data.</text>
</comment>
<evidence type="ECO:0000259" key="13">
    <source>
        <dbReference type="Pfam" id="PF02932"/>
    </source>
</evidence>
<dbReference type="Proteomes" id="UP001497623">
    <property type="component" value="Unassembled WGS sequence"/>
</dbReference>
<evidence type="ECO:0000256" key="5">
    <source>
        <dbReference type="ARBA" id="ARBA00022692"/>
    </source>
</evidence>
<feature type="domain" description="Neurotransmitter-gated ion-channel ligand-binding" evidence="12">
    <location>
        <begin position="35"/>
        <end position="235"/>
    </location>
</feature>
<keyword evidence="3 11" id="KW-0813">Transport</keyword>
<comment type="caution">
    <text evidence="11">Lacks conserved residue(s) required for the propagation of feature annotation.</text>
</comment>
<proteinExistence type="inferred from homology"/>
<evidence type="ECO:0000313" key="14">
    <source>
        <dbReference type="EMBL" id="CAL4122876.1"/>
    </source>
</evidence>
<dbReference type="InterPro" id="IPR006028">
    <property type="entry name" value="GABAA/Glycine_rcpt"/>
</dbReference>
<comment type="subcellular location">
    <subcellularLocation>
        <location evidence="2">Cell membrane</location>
    </subcellularLocation>
    <subcellularLocation>
        <location evidence="1">Membrane</location>
        <topology evidence="1">Multi-pass membrane protein</topology>
    </subcellularLocation>
</comment>
<dbReference type="EMBL" id="CAXKWB010020920">
    <property type="protein sequence ID" value="CAL4122876.1"/>
    <property type="molecule type" value="Genomic_DNA"/>
</dbReference>
<dbReference type="Gene3D" id="2.70.170.10">
    <property type="entry name" value="Neurotransmitter-gated ion-channel ligand-binding domain"/>
    <property type="match status" value="1"/>
</dbReference>
<dbReference type="InterPro" id="IPR006202">
    <property type="entry name" value="Neur_chan_lig-bd"/>
</dbReference>
<keyword evidence="5 11" id="KW-0812">Transmembrane</keyword>
<keyword evidence="7 11" id="KW-1133">Transmembrane helix</keyword>
<dbReference type="GO" id="GO:0005230">
    <property type="term" value="F:extracellular ligand-gated monoatomic ion channel activity"/>
    <property type="evidence" value="ECO:0007669"/>
    <property type="project" value="InterPro"/>
</dbReference>
<comment type="similarity">
    <text evidence="11">Belongs to the ligand-gated ion channel (TC 1.A.9) family.</text>
</comment>
<name>A0AAV2RCJ0_MEGNR</name>
<feature type="signal peptide" evidence="11">
    <location>
        <begin position="1"/>
        <end position="24"/>
    </location>
</feature>
<evidence type="ECO:0000256" key="1">
    <source>
        <dbReference type="ARBA" id="ARBA00004141"/>
    </source>
</evidence>
<feature type="transmembrane region" description="Helical" evidence="11">
    <location>
        <begin position="239"/>
        <end position="259"/>
    </location>
</feature>
<evidence type="ECO:0000313" key="15">
    <source>
        <dbReference type="Proteomes" id="UP001497623"/>
    </source>
</evidence>
<keyword evidence="9 11" id="KW-0472">Membrane</keyword>
<dbReference type="InterPro" id="IPR036734">
    <property type="entry name" value="Neur_chan_lig-bd_sf"/>
</dbReference>
<dbReference type="PRINTS" id="PR00252">
    <property type="entry name" value="NRIONCHANNEL"/>
</dbReference>
<dbReference type="SUPFAM" id="SSF63712">
    <property type="entry name" value="Nicotinic receptor ligand binding domain-like"/>
    <property type="match status" value="1"/>
</dbReference>
<dbReference type="CDD" id="cd19049">
    <property type="entry name" value="LGIC_TM_anion"/>
    <property type="match status" value="1"/>
</dbReference>
<feature type="transmembrane region" description="Helical" evidence="11">
    <location>
        <begin position="302"/>
        <end position="324"/>
    </location>
</feature>
<keyword evidence="8 11" id="KW-0406">Ion transport</keyword>
<feature type="domain" description="Neurotransmitter-gated ion-channel transmembrane" evidence="13">
    <location>
        <begin position="247"/>
        <end position="347"/>
    </location>
</feature>
<dbReference type="Gene3D" id="1.20.58.390">
    <property type="entry name" value="Neurotransmitter-gated ion-channel transmembrane domain"/>
    <property type="match status" value="1"/>
</dbReference>
<evidence type="ECO:0000256" key="11">
    <source>
        <dbReference type="RuleBase" id="RU000687"/>
    </source>
</evidence>
<dbReference type="SUPFAM" id="SSF90112">
    <property type="entry name" value="Neurotransmitter-gated ion-channel transmembrane pore"/>
    <property type="match status" value="1"/>
</dbReference>
<keyword evidence="6 11" id="KW-0732">Signal</keyword>
<reference evidence="14 15" key="1">
    <citation type="submission" date="2024-05" db="EMBL/GenBank/DDBJ databases">
        <authorList>
            <person name="Wallberg A."/>
        </authorList>
    </citation>
    <scope>NUCLEOTIDE SEQUENCE [LARGE SCALE GENOMIC DNA]</scope>
</reference>
<feature type="chain" id="PRO_5043100790" evidence="11">
    <location>
        <begin position="25"/>
        <end position="375"/>
    </location>
</feature>
<keyword evidence="4" id="KW-1003">Cell membrane</keyword>
<dbReference type="InterPro" id="IPR036719">
    <property type="entry name" value="Neuro-gated_channel_TM_sf"/>
</dbReference>
<dbReference type="InterPro" id="IPR018000">
    <property type="entry name" value="Neurotransmitter_ion_chnl_CS"/>
</dbReference>
<dbReference type="Pfam" id="PF02932">
    <property type="entry name" value="Neur_chan_memb"/>
    <property type="match status" value="1"/>
</dbReference>
<gene>
    <name evidence="14" type="ORF">MNOR_LOCUS23585</name>
</gene>
<accession>A0AAV2RCJ0</accession>
<evidence type="ECO:0000256" key="2">
    <source>
        <dbReference type="ARBA" id="ARBA00004236"/>
    </source>
</evidence>
<dbReference type="InterPro" id="IPR038050">
    <property type="entry name" value="Neuro_actylchol_rec"/>
</dbReference>
<dbReference type="GO" id="GO:0005254">
    <property type="term" value="F:chloride channel activity"/>
    <property type="evidence" value="ECO:0007669"/>
    <property type="project" value="UniProtKB-ARBA"/>
</dbReference>
<dbReference type="Pfam" id="PF02931">
    <property type="entry name" value="Neur_chan_LBD"/>
    <property type="match status" value="1"/>
</dbReference>
<organism evidence="14 15">
    <name type="scientific">Meganyctiphanes norvegica</name>
    <name type="common">Northern krill</name>
    <name type="synonym">Thysanopoda norvegica</name>
    <dbReference type="NCBI Taxonomy" id="48144"/>
    <lineage>
        <taxon>Eukaryota</taxon>
        <taxon>Metazoa</taxon>
        <taxon>Ecdysozoa</taxon>
        <taxon>Arthropoda</taxon>
        <taxon>Crustacea</taxon>
        <taxon>Multicrustacea</taxon>
        <taxon>Malacostraca</taxon>
        <taxon>Eumalacostraca</taxon>
        <taxon>Eucarida</taxon>
        <taxon>Euphausiacea</taxon>
        <taxon>Euphausiidae</taxon>
        <taxon>Meganyctiphanes</taxon>
    </lineage>
</organism>
<sequence length="375" mass="42571">MASSTRWTAILLMVLPCLITTANGSGKNVEIEDVLPVDYNKINAPRNPEGGPVEVSFHVTVMGIDSINENTMTYDVNIFFAQSWKDHRLLLPTNFTSEFVEMDIELLSKIWLPDSIIKNAKQINFQTMTVPNHFIWIYLDHTILYMVKLTLTLSCSMNFALYPHDTQQCAMHMESLKYQISDLIFKWDPHDPLVVKKDIQIPQFTLVNTSAVTCTETYSSGSYTCVEVVFIFQRRLANYLLNTYFVTALMVAMSWLQFWLPPESANARSTLSIVSLMTLFIQNIGTQASLPPVSYTKLIDVYMLICFLFSFLALVEFGLVSYFLGTGGDSKSSSSLLPNLLLEVKKKKEMALTKSSVVPFNEFDKTSYSAWLPHK</sequence>
<dbReference type="PRINTS" id="PR00253">
    <property type="entry name" value="GABAARECEPTR"/>
</dbReference>
<evidence type="ECO:0000256" key="3">
    <source>
        <dbReference type="ARBA" id="ARBA00022448"/>
    </source>
</evidence>
<dbReference type="GO" id="GO:0005886">
    <property type="term" value="C:plasma membrane"/>
    <property type="evidence" value="ECO:0007669"/>
    <property type="project" value="UniProtKB-SubCell"/>
</dbReference>
<dbReference type="InterPro" id="IPR006029">
    <property type="entry name" value="Neurotrans-gated_channel_TM"/>
</dbReference>
<keyword evidence="15" id="KW-1185">Reference proteome</keyword>